<organism evidence="2 3">
    <name type="scientific">Marseillevirus marseillevirus</name>
    <name type="common">GBM</name>
    <dbReference type="NCBI Taxonomy" id="694581"/>
    <lineage>
        <taxon>Viruses</taxon>
        <taxon>Varidnaviria</taxon>
        <taxon>Bamfordvirae</taxon>
        <taxon>Nucleocytoviricota</taxon>
        <taxon>Megaviricetes</taxon>
        <taxon>Pimascovirales</taxon>
        <taxon>Pimascovirales incertae sedis</taxon>
        <taxon>Marseilleviridae</taxon>
        <taxon>Marseillevirus</taxon>
        <taxon>Marseillevirus massiliense</taxon>
    </lineage>
</organism>
<dbReference type="OrthoDB" id="34231at10239"/>
<gene>
    <name evidence="2" type="ORF">MAR_ORF101</name>
</gene>
<keyword evidence="1" id="KW-0175">Coiled coil</keyword>
<evidence type="ECO:0000256" key="1">
    <source>
        <dbReference type="SAM" id="Coils"/>
    </source>
</evidence>
<dbReference type="GeneID" id="8746338"/>
<accession>D2XAA9</accession>
<feature type="coiled-coil region" evidence="1">
    <location>
        <begin position="143"/>
        <end position="170"/>
    </location>
</feature>
<dbReference type="RefSeq" id="YP_003406848.1">
    <property type="nucleotide sequence ID" value="NC_013756.1"/>
</dbReference>
<sequence>MEGIRFEEFLRLCGRRGKLHHGKFGRTGLSAFEQTLRSAPVKVKMYVCLVSSGTGRFFVVKFHGPLEELKKRLNEREVLLASKKLKQKDMDRAISRIFEAFYEGNYQRLSEFEFLEETRGDAVPRFLQAVDGVREACHIKKAMDAIDNDIQTLEEKQRILRQKKKILKEELESMPCQKNSL</sequence>
<organismHost>
    <name type="scientific">Acanthamoeba</name>
    <dbReference type="NCBI Taxonomy" id="5754"/>
</organismHost>
<dbReference type="EMBL" id="GU071086">
    <property type="protein sequence ID" value="ADB03886.1"/>
    <property type="molecule type" value="Genomic_DNA"/>
</dbReference>
<dbReference type="Proteomes" id="UP000029780">
    <property type="component" value="Segment"/>
</dbReference>
<dbReference type="KEGG" id="vg:8746338"/>
<evidence type="ECO:0000313" key="3">
    <source>
        <dbReference type="Proteomes" id="UP000029780"/>
    </source>
</evidence>
<name>D2XAA9_GBMV</name>
<reference evidence="2 3" key="1">
    <citation type="journal article" date="2009" name="Proc. Natl. Acad. Sci. U.S.A.">
        <title>Giant Marseillevirus highlights the role of amoebae as a melting pot in emergence of chimeric microorganisms.</title>
        <authorList>
            <person name="Boyer M."/>
            <person name="Yutin N."/>
            <person name="Pagnier I."/>
            <person name="Barrassi L."/>
            <person name="Fournous G."/>
            <person name="Espinosa L."/>
            <person name="Robert C."/>
            <person name="Azza S."/>
            <person name="Sun S."/>
            <person name="Rossmann M.G."/>
            <person name="Suzan-Monti M."/>
            <person name="La Scola B."/>
            <person name="Koonin E.V."/>
            <person name="Raoult D."/>
        </authorList>
    </citation>
    <scope>NUCLEOTIDE SEQUENCE [LARGE SCALE GENOMIC DNA]</scope>
    <source>
        <strain evidence="2 3">T19</strain>
    </source>
</reference>
<proteinExistence type="predicted"/>
<keyword evidence="3" id="KW-1185">Reference proteome</keyword>
<evidence type="ECO:0000313" key="2">
    <source>
        <dbReference type="EMBL" id="ADB03886.1"/>
    </source>
</evidence>
<protein>
    <submittedName>
        <fullName evidence="2">Uncharacterized protein</fullName>
    </submittedName>
</protein>